<dbReference type="InterPro" id="IPR050090">
    <property type="entry name" value="Tyrosine_recombinase_XerCD"/>
</dbReference>
<keyword evidence="2" id="KW-0238">DNA-binding</keyword>
<protein>
    <submittedName>
        <fullName evidence="5">Integrase</fullName>
    </submittedName>
</protein>
<dbReference type="Proteomes" id="UP000542674">
    <property type="component" value="Unassembled WGS sequence"/>
</dbReference>
<dbReference type="InterPro" id="IPR013762">
    <property type="entry name" value="Integrase-like_cat_sf"/>
</dbReference>
<dbReference type="GO" id="GO:0015074">
    <property type="term" value="P:DNA integration"/>
    <property type="evidence" value="ECO:0007669"/>
    <property type="project" value="UniProtKB-KW"/>
</dbReference>
<evidence type="ECO:0000313" key="6">
    <source>
        <dbReference type="Proteomes" id="UP000542674"/>
    </source>
</evidence>
<dbReference type="InterPro" id="IPR002104">
    <property type="entry name" value="Integrase_catalytic"/>
</dbReference>
<dbReference type="InterPro" id="IPR011010">
    <property type="entry name" value="DNA_brk_join_enz"/>
</dbReference>
<dbReference type="SUPFAM" id="SSF56349">
    <property type="entry name" value="DNA breaking-rejoining enzymes"/>
    <property type="match status" value="1"/>
</dbReference>
<keyword evidence="6" id="KW-1185">Reference proteome</keyword>
<keyword evidence="3" id="KW-0233">DNA recombination</keyword>
<dbReference type="PROSITE" id="PS51898">
    <property type="entry name" value="TYR_RECOMBINASE"/>
    <property type="match status" value="1"/>
</dbReference>
<dbReference type="Gene3D" id="1.10.443.10">
    <property type="entry name" value="Intergrase catalytic core"/>
    <property type="match status" value="1"/>
</dbReference>
<evidence type="ECO:0000256" key="3">
    <source>
        <dbReference type="ARBA" id="ARBA00023172"/>
    </source>
</evidence>
<proteinExistence type="predicted"/>
<dbReference type="InterPro" id="IPR010998">
    <property type="entry name" value="Integrase_recombinase_N"/>
</dbReference>
<dbReference type="Pfam" id="PF14659">
    <property type="entry name" value="Phage_int_SAM_3"/>
    <property type="match status" value="1"/>
</dbReference>
<evidence type="ECO:0000313" key="5">
    <source>
        <dbReference type="EMBL" id="MBB4968970.1"/>
    </source>
</evidence>
<comment type="caution">
    <text evidence="5">The sequence shown here is derived from an EMBL/GenBank/DDBJ whole genome shotgun (WGS) entry which is preliminary data.</text>
</comment>
<dbReference type="PANTHER" id="PTHR30349:SF91">
    <property type="entry name" value="INTA PROTEIN"/>
    <property type="match status" value="1"/>
</dbReference>
<name>A0A7W7TBY2_9PSEU</name>
<accession>A0A7W7TBY2</accession>
<dbReference type="RefSeq" id="WP_184674694.1">
    <property type="nucleotide sequence ID" value="NZ_BAABAI010000043.1"/>
</dbReference>
<organism evidence="5 6">
    <name type="scientific">Saccharothrix violaceirubra</name>
    <dbReference type="NCBI Taxonomy" id="413306"/>
    <lineage>
        <taxon>Bacteria</taxon>
        <taxon>Bacillati</taxon>
        <taxon>Actinomycetota</taxon>
        <taxon>Actinomycetes</taxon>
        <taxon>Pseudonocardiales</taxon>
        <taxon>Pseudonocardiaceae</taxon>
        <taxon>Saccharothrix</taxon>
    </lineage>
</organism>
<evidence type="ECO:0000256" key="2">
    <source>
        <dbReference type="ARBA" id="ARBA00023125"/>
    </source>
</evidence>
<reference evidence="5 6" key="1">
    <citation type="submission" date="2020-08" db="EMBL/GenBank/DDBJ databases">
        <title>Sequencing the genomes of 1000 actinobacteria strains.</title>
        <authorList>
            <person name="Klenk H.-P."/>
        </authorList>
    </citation>
    <scope>NUCLEOTIDE SEQUENCE [LARGE SCALE GENOMIC DNA]</scope>
    <source>
        <strain evidence="5 6">DSM 45084</strain>
    </source>
</reference>
<dbReference type="CDD" id="cd01189">
    <property type="entry name" value="INT_ICEBs1_C_like"/>
    <property type="match status" value="1"/>
</dbReference>
<dbReference type="GO" id="GO:0003677">
    <property type="term" value="F:DNA binding"/>
    <property type="evidence" value="ECO:0007669"/>
    <property type="project" value="UniProtKB-KW"/>
</dbReference>
<keyword evidence="1" id="KW-0229">DNA integration</keyword>
<dbReference type="InterPro" id="IPR004107">
    <property type="entry name" value="Integrase_SAM-like_N"/>
</dbReference>
<dbReference type="Gene3D" id="1.10.150.130">
    <property type="match status" value="1"/>
</dbReference>
<gene>
    <name evidence="5" type="ORF">F4559_006329</name>
</gene>
<evidence type="ECO:0000259" key="4">
    <source>
        <dbReference type="PROSITE" id="PS51898"/>
    </source>
</evidence>
<dbReference type="Pfam" id="PF00589">
    <property type="entry name" value="Phage_integrase"/>
    <property type="match status" value="1"/>
</dbReference>
<feature type="domain" description="Tyr recombinase" evidence="4">
    <location>
        <begin position="203"/>
        <end position="402"/>
    </location>
</feature>
<sequence>MAAKKRDNGEGSIYPHRNGFAAYAWVTTPVGKRTRKYVYGKTRDEVHDKWIKLLAQAKEHPIPTSTPKLGTFLRYWLEEVIKPNAAPLTHATNETFVRLHLVPALGDLRLPKLTVSRTQRWMNELARTCQCCFQGKDARRDAKRQRCCARGACCKALLSRRSLSDIRACLRNALSQAIREELVTRNVAALIKIPKVVGQRRARKRKRWTNAEAKAFLASAREDGDPLYAVYVLVVLLAMRKGEALGVPVDAPNFRTEELEVDHQLQRVGRQLLHRETKTEASEDTLPLPPMAAVALKQRAERRKQDRVRAGDEWQETGLLFTTRFGGPIEPRNLNRSWNARCVKAGVPRITVHDGRRSCGSLLVELDVHPRVIMRILRHAQMEVTMEIYSEVSTEVARQALRKLNDSLET</sequence>
<evidence type="ECO:0000256" key="1">
    <source>
        <dbReference type="ARBA" id="ARBA00022908"/>
    </source>
</evidence>
<dbReference type="GO" id="GO:0006310">
    <property type="term" value="P:DNA recombination"/>
    <property type="evidence" value="ECO:0007669"/>
    <property type="project" value="UniProtKB-KW"/>
</dbReference>
<dbReference type="AlphaFoldDB" id="A0A7W7TBY2"/>
<dbReference type="PANTHER" id="PTHR30349">
    <property type="entry name" value="PHAGE INTEGRASE-RELATED"/>
    <property type="match status" value="1"/>
</dbReference>
<dbReference type="EMBL" id="JACHJS010000001">
    <property type="protein sequence ID" value="MBB4968970.1"/>
    <property type="molecule type" value="Genomic_DNA"/>
</dbReference>